<evidence type="ECO:0000256" key="3">
    <source>
        <dbReference type="ARBA" id="ARBA00022723"/>
    </source>
</evidence>
<comment type="caution">
    <text evidence="6">The sequence shown here is derived from an EMBL/GenBank/DDBJ whole genome shotgun (WGS) entry which is preliminary data.</text>
</comment>
<dbReference type="GO" id="GO:0016829">
    <property type="term" value="F:lyase activity"/>
    <property type="evidence" value="ECO:0007669"/>
    <property type="project" value="UniProtKB-KW"/>
</dbReference>
<keyword evidence="4" id="KW-0408">Iron</keyword>
<keyword evidence="2" id="KW-0349">Heme</keyword>
<evidence type="ECO:0000313" key="6">
    <source>
        <dbReference type="EMBL" id="KGO52132.1"/>
    </source>
</evidence>
<organism evidence="6 7">
    <name type="scientific">Penicillium expansum</name>
    <name type="common">Blue mold rot fungus</name>
    <dbReference type="NCBI Taxonomy" id="27334"/>
    <lineage>
        <taxon>Eukaryota</taxon>
        <taxon>Fungi</taxon>
        <taxon>Dikarya</taxon>
        <taxon>Ascomycota</taxon>
        <taxon>Pezizomycotina</taxon>
        <taxon>Eurotiomycetes</taxon>
        <taxon>Eurotiomycetidae</taxon>
        <taxon>Eurotiales</taxon>
        <taxon>Aspergillaceae</taxon>
        <taxon>Penicillium</taxon>
    </lineage>
</organism>
<sequence>MWSVKLADKPFVYSIFGIQYPTGNPTKSQKDLTEEFDGLISGHAVHIERLAQDGCATPFTGKSHIWLAYWKSSTDYQRWWARDNVSQFWADLPIDAGMWREVLTPSPRRSQYGANQTEPSGLGHLGERFDIGHKAAYWGCYRHRMSDHTSDKMVSPVKEKLEPHRPLCSSSAERSGLDTRPARVHLTQFPDNICFVVEGQDHSAITAEEQQYWVGNFDDSVTHWMKDLMEAGPESGILDGRICYDPESGLFREGEPKALSYNKKVQLFYFQDLREMEQIGRQNKGHVDLRKQFLEAYGPEGEMVSGKISLRVETTVLKSCEMDCEYVGCAEGTGFMAFSSHPNHFS</sequence>
<reference evidence="6 7" key="1">
    <citation type="journal article" date="2015" name="Mol. Plant Microbe Interact.">
        <title>Genome, transcriptome, and functional analyses of Penicillium expansum provide new insights into secondary metabolism and pathogenicity.</title>
        <authorList>
            <person name="Ballester A.R."/>
            <person name="Marcet-Houben M."/>
            <person name="Levin E."/>
            <person name="Sela N."/>
            <person name="Selma-Lazaro C."/>
            <person name="Carmona L."/>
            <person name="Wisniewski M."/>
            <person name="Droby S."/>
            <person name="Gonzalez-Candelas L."/>
            <person name="Gabaldon T."/>
        </authorList>
    </citation>
    <scope>NUCLEOTIDE SEQUENCE [LARGE SCALE GENOMIC DNA]</scope>
    <source>
        <strain evidence="6 7">MD-8</strain>
    </source>
</reference>
<dbReference type="STRING" id="27334.A0A0A2J9P0"/>
<comment type="cofactor">
    <cofactor evidence="1">
        <name>heme b</name>
        <dbReference type="ChEBI" id="CHEBI:60344"/>
    </cofactor>
</comment>
<dbReference type="RefSeq" id="XP_016594901.1">
    <property type="nucleotide sequence ID" value="XM_016748059.1"/>
</dbReference>
<proteinExistence type="predicted"/>
<name>A0A0A2J9P0_PENEN</name>
<dbReference type="Pfam" id="PF13816">
    <property type="entry name" value="Dehydratase_hem"/>
    <property type="match status" value="1"/>
</dbReference>
<keyword evidence="5" id="KW-0456">Lyase</keyword>
<dbReference type="GeneID" id="27683480"/>
<evidence type="ECO:0000256" key="2">
    <source>
        <dbReference type="ARBA" id="ARBA00022617"/>
    </source>
</evidence>
<dbReference type="Proteomes" id="UP000030143">
    <property type="component" value="Unassembled WGS sequence"/>
</dbReference>
<evidence type="ECO:0000313" key="7">
    <source>
        <dbReference type="Proteomes" id="UP000030143"/>
    </source>
</evidence>
<dbReference type="InterPro" id="IPR025702">
    <property type="entry name" value="OXD"/>
</dbReference>
<dbReference type="HOGENOM" id="CLU_066254_0_0_1"/>
<protein>
    <submittedName>
        <fullName evidence="6">Heme-containing dehydratase</fullName>
    </submittedName>
</protein>
<keyword evidence="3" id="KW-0479">Metal-binding</keyword>
<evidence type="ECO:0000256" key="5">
    <source>
        <dbReference type="ARBA" id="ARBA00023239"/>
    </source>
</evidence>
<dbReference type="AlphaFoldDB" id="A0A0A2J9P0"/>
<accession>A0A0A2J9P0</accession>
<keyword evidence="7" id="KW-1185">Reference proteome</keyword>
<dbReference type="VEuPathDB" id="FungiDB:PEXP_089370"/>
<evidence type="ECO:0000256" key="1">
    <source>
        <dbReference type="ARBA" id="ARBA00001970"/>
    </source>
</evidence>
<dbReference type="EMBL" id="JQFZ01000274">
    <property type="protein sequence ID" value="KGO52132.1"/>
    <property type="molecule type" value="Genomic_DNA"/>
</dbReference>
<evidence type="ECO:0000256" key="4">
    <source>
        <dbReference type="ARBA" id="ARBA00023004"/>
    </source>
</evidence>
<gene>
    <name evidence="6" type="ORF">PEX2_107910</name>
</gene>
<dbReference type="GO" id="GO:0046872">
    <property type="term" value="F:metal ion binding"/>
    <property type="evidence" value="ECO:0007669"/>
    <property type="project" value="UniProtKB-KW"/>
</dbReference>